<dbReference type="AlphaFoldDB" id="A0A0X8P4C7"/>
<dbReference type="CDD" id="cd07909">
    <property type="entry name" value="YciF"/>
    <property type="match status" value="1"/>
</dbReference>
<accession>A0A0X8P4C7</accession>
<dbReference type="InterPro" id="IPR010287">
    <property type="entry name" value="DUF892_YciF-like"/>
</dbReference>
<dbReference type="PANTHER" id="PTHR30565:SF9">
    <property type="entry name" value="PROTEIN YCIF"/>
    <property type="match status" value="1"/>
</dbReference>
<dbReference type="InterPro" id="IPR009078">
    <property type="entry name" value="Ferritin-like_SF"/>
</dbReference>
<evidence type="ECO:0000313" key="2">
    <source>
        <dbReference type="Proteomes" id="UP000060602"/>
    </source>
</evidence>
<dbReference type="RefSeq" id="WP_035359166.1">
    <property type="nucleotide sequence ID" value="NZ_CP014060.2"/>
</dbReference>
<reference evidence="2" key="1">
    <citation type="submission" date="2015-12" db="EMBL/GenBank/DDBJ databases">
        <title>FDA dAtabase for Regulatory Grade micrObial Sequences (FDA-ARGOS): Supporting development and validation of Infectious Disease Dx tests.</title>
        <authorList>
            <person name="Case J."/>
            <person name="Tallon L."/>
            <person name="Sadzewicz L."/>
            <person name="Sengamalay N."/>
            <person name="Ott S."/>
            <person name="Godinez A."/>
            <person name="Nagaraj S."/>
            <person name="Nadendla S."/>
            <person name="Sichtig H."/>
        </authorList>
    </citation>
    <scope>NUCLEOTIDE SEQUENCE [LARGE SCALE GENOMIC DNA]</scope>
    <source>
        <strain evidence="2">FDAARGOS_147</strain>
    </source>
</reference>
<gene>
    <name evidence="1" type="ORF">AL504_28875</name>
</gene>
<sequence>MTQKTLQDLFIHELSDIYSAEKQLTRALPKMARAASEAKLAEAFTSHLEETRGQVERIDKIVEATGLRLKRIKCAAMEGLVEEGRDVIEDVEKGPVLDAALIAAAQKVEHYEIASYGTLCTFAKQLGQNDALALLKETLAEEKAADEKLNMLALEQTNAKAARAGKAA</sequence>
<dbReference type="SUPFAM" id="SSF47240">
    <property type="entry name" value="Ferritin-like"/>
    <property type="match status" value="1"/>
</dbReference>
<dbReference type="Proteomes" id="UP000060602">
    <property type="component" value="Chromosome"/>
</dbReference>
<dbReference type="Pfam" id="PF05974">
    <property type="entry name" value="DUF892"/>
    <property type="match status" value="1"/>
</dbReference>
<name>A0A0X8P4C7_ALCXX</name>
<dbReference type="EMBL" id="CP014060">
    <property type="protein sequence ID" value="AMG39659.1"/>
    <property type="molecule type" value="Genomic_DNA"/>
</dbReference>
<dbReference type="PANTHER" id="PTHR30565">
    <property type="entry name" value="PROTEIN YCIF"/>
    <property type="match status" value="1"/>
</dbReference>
<organism evidence="1 2">
    <name type="scientific">Alcaligenes xylosoxydans xylosoxydans</name>
    <name type="common">Achromobacter xylosoxidans</name>
    <dbReference type="NCBI Taxonomy" id="85698"/>
    <lineage>
        <taxon>Bacteria</taxon>
        <taxon>Pseudomonadati</taxon>
        <taxon>Pseudomonadota</taxon>
        <taxon>Betaproteobacteria</taxon>
        <taxon>Burkholderiales</taxon>
        <taxon>Alcaligenaceae</taxon>
        <taxon>Achromobacter</taxon>
    </lineage>
</organism>
<dbReference type="Gene3D" id="1.20.1260.10">
    <property type="match status" value="1"/>
</dbReference>
<protein>
    <submittedName>
        <fullName evidence="1">Ferritin-like domain-containing protein</fullName>
    </submittedName>
</protein>
<proteinExistence type="predicted"/>
<dbReference type="InterPro" id="IPR047114">
    <property type="entry name" value="YciF"/>
</dbReference>
<evidence type="ECO:0000313" key="1">
    <source>
        <dbReference type="EMBL" id="AMG39659.1"/>
    </source>
</evidence>
<dbReference type="InterPro" id="IPR012347">
    <property type="entry name" value="Ferritin-like"/>
</dbReference>